<protein>
    <submittedName>
        <fullName evidence="7">ATP synthase subunit I</fullName>
    </submittedName>
</protein>
<reference evidence="7" key="1">
    <citation type="journal article" date="2024" name="Int. J. Syst. Evol. Microbiol.">
        <title>Polycladomyces zharkentensis sp. nov., a novel thermophilic cellulose- and starch-degrading member of the Bacillota from a geothermal aquifer in Kazakhstan.</title>
        <authorList>
            <person name="Mashzhan A."/>
            <person name="Kistaubayeva A."/>
            <person name="Javier-Lopez R."/>
            <person name="Bissenova U."/>
            <person name="Bissenbay A."/>
            <person name="Birkeland N.K."/>
        </authorList>
    </citation>
    <scope>NUCLEOTIDE SEQUENCE</scope>
    <source>
        <strain evidence="7">ZKZ2T</strain>
    </source>
</reference>
<feature type="transmembrane region" description="Helical" evidence="6">
    <location>
        <begin position="12"/>
        <end position="28"/>
    </location>
</feature>
<evidence type="ECO:0000256" key="6">
    <source>
        <dbReference type="SAM" id="Phobius"/>
    </source>
</evidence>
<feature type="transmembrane region" description="Helical" evidence="6">
    <location>
        <begin position="100"/>
        <end position="119"/>
    </location>
</feature>
<dbReference type="EMBL" id="JAFHAP010000001">
    <property type="protein sequence ID" value="MBN2908057.1"/>
    <property type="molecule type" value="Genomic_DNA"/>
</dbReference>
<evidence type="ECO:0000313" key="7">
    <source>
        <dbReference type="EMBL" id="MBN2908057.1"/>
    </source>
</evidence>
<gene>
    <name evidence="7" type="ORF">JQC72_00780</name>
</gene>
<dbReference type="Pfam" id="PF03899">
    <property type="entry name" value="ATP-synt_I"/>
    <property type="match status" value="1"/>
</dbReference>
<sequence length="131" mass="15026">MDAQNLYRRQTAILTSIFLALVSFLWWTTSWKAFFAGFFMGGVAGLYNVLYLIHKLRILDAQIASAASGNRRVKTGLVNRFLMAAFPMLLAVRFPEWIDYRSVLLGLPVPYILLIAVGLRHTQRQFSKEKR</sequence>
<feature type="transmembrane region" description="Helical" evidence="6">
    <location>
        <begin position="34"/>
        <end position="53"/>
    </location>
</feature>
<evidence type="ECO:0000313" key="8">
    <source>
        <dbReference type="Proteomes" id="UP001177120"/>
    </source>
</evidence>
<evidence type="ECO:0000256" key="4">
    <source>
        <dbReference type="ARBA" id="ARBA00022989"/>
    </source>
</evidence>
<dbReference type="RefSeq" id="WP_205492206.1">
    <property type="nucleotide sequence ID" value="NZ_JAFHAP010000001.1"/>
</dbReference>
<accession>A0ABS2WEU7</accession>
<dbReference type="SUPFAM" id="SSF103473">
    <property type="entry name" value="MFS general substrate transporter"/>
    <property type="match status" value="1"/>
</dbReference>
<name>A0ABS2WEU7_9BACL</name>
<comment type="caution">
    <text evidence="7">The sequence shown here is derived from an EMBL/GenBank/DDBJ whole genome shotgun (WGS) entry which is preliminary data.</text>
</comment>
<evidence type="ECO:0000256" key="3">
    <source>
        <dbReference type="ARBA" id="ARBA00022692"/>
    </source>
</evidence>
<comment type="subcellular location">
    <subcellularLocation>
        <location evidence="1">Cell membrane</location>
        <topology evidence="1">Multi-pass membrane protein</topology>
    </subcellularLocation>
</comment>
<keyword evidence="4 6" id="KW-1133">Transmembrane helix</keyword>
<organism evidence="7 8">
    <name type="scientific">Polycladomyces zharkentensis</name>
    <dbReference type="NCBI Taxonomy" id="2807616"/>
    <lineage>
        <taxon>Bacteria</taxon>
        <taxon>Bacillati</taxon>
        <taxon>Bacillota</taxon>
        <taxon>Bacilli</taxon>
        <taxon>Bacillales</taxon>
        <taxon>Thermoactinomycetaceae</taxon>
        <taxon>Polycladomyces</taxon>
    </lineage>
</organism>
<keyword evidence="2" id="KW-1003">Cell membrane</keyword>
<keyword evidence="5 6" id="KW-0472">Membrane</keyword>
<dbReference type="InterPro" id="IPR005598">
    <property type="entry name" value="ATP_synth_I"/>
</dbReference>
<feature type="transmembrane region" description="Helical" evidence="6">
    <location>
        <begin position="77"/>
        <end position="94"/>
    </location>
</feature>
<keyword evidence="8" id="KW-1185">Reference proteome</keyword>
<evidence type="ECO:0000256" key="1">
    <source>
        <dbReference type="ARBA" id="ARBA00004651"/>
    </source>
</evidence>
<keyword evidence="3 6" id="KW-0812">Transmembrane</keyword>
<dbReference type="InterPro" id="IPR036259">
    <property type="entry name" value="MFS_trans_sf"/>
</dbReference>
<evidence type="ECO:0000256" key="5">
    <source>
        <dbReference type="ARBA" id="ARBA00023136"/>
    </source>
</evidence>
<evidence type="ECO:0000256" key="2">
    <source>
        <dbReference type="ARBA" id="ARBA00022475"/>
    </source>
</evidence>
<proteinExistence type="predicted"/>
<dbReference type="Proteomes" id="UP001177120">
    <property type="component" value="Unassembled WGS sequence"/>
</dbReference>